<name>A0A1X0QYR7_RHIZD</name>
<feature type="repeat" description="WD" evidence="3">
    <location>
        <begin position="296"/>
        <end position="335"/>
    </location>
</feature>
<dbReference type="CDD" id="cd00200">
    <property type="entry name" value="WD40"/>
    <property type="match status" value="1"/>
</dbReference>
<evidence type="ECO:0000256" key="3">
    <source>
        <dbReference type="PROSITE-ProRule" id="PRU00221"/>
    </source>
</evidence>
<dbReference type="Gene3D" id="1.20.1280.50">
    <property type="match status" value="1"/>
</dbReference>
<dbReference type="Pfam" id="PF00400">
    <property type="entry name" value="WD40"/>
    <property type="match status" value="6"/>
</dbReference>
<dbReference type="VEuPathDB" id="FungiDB:BCV72DRAFT_7970"/>
<feature type="repeat" description="WD" evidence="3">
    <location>
        <begin position="459"/>
        <end position="500"/>
    </location>
</feature>
<reference evidence="5" key="1">
    <citation type="journal article" date="2016" name="Proc. Natl. Acad. Sci. U.S.A.">
        <title>Lipid metabolic changes in an early divergent fungus govern the establishment of a mutualistic symbiosis with endobacteria.</title>
        <authorList>
            <person name="Lastovetsky O.A."/>
            <person name="Gaspar M.L."/>
            <person name="Mondo S.J."/>
            <person name="LaButti K.M."/>
            <person name="Sandor L."/>
            <person name="Grigoriev I.V."/>
            <person name="Henry S.A."/>
            <person name="Pawlowska T.E."/>
        </authorList>
    </citation>
    <scope>NUCLEOTIDE SEQUENCE [LARGE SCALE GENOMIC DNA]</scope>
    <source>
        <strain evidence="5">ATCC 52814</strain>
    </source>
</reference>
<feature type="repeat" description="WD" evidence="3">
    <location>
        <begin position="256"/>
        <end position="295"/>
    </location>
</feature>
<evidence type="ECO:0000256" key="2">
    <source>
        <dbReference type="ARBA" id="ARBA00022737"/>
    </source>
</evidence>
<dbReference type="InterPro" id="IPR036322">
    <property type="entry name" value="WD40_repeat_dom_sf"/>
</dbReference>
<dbReference type="PROSITE" id="PS50294">
    <property type="entry name" value="WD_REPEATS_REGION"/>
    <property type="match status" value="6"/>
</dbReference>
<dbReference type="Pfam" id="PF12937">
    <property type="entry name" value="F-box-like"/>
    <property type="match status" value="1"/>
</dbReference>
<accession>A0A1X0QYR7</accession>
<keyword evidence="2" id="KW-0677">Repeat</keyword>
<dbReference type="PROSITE" id="PS50181">
    <property type="entry name" value="FBOX"/>
    <property type="match status" value="1"/>
</dbReference>
<dbReference type="SMART" id="SM00320">
    <property type="entry name" value="WD40"/>
    <property type="match status" value="7"/>
</dbReference>
<feature type="repeat" description="WD" evidence="3">
    <location>
        <begin position="379"/>
        <end position="418"/>
    </location>
</feature>
<feature type="repeat" description="WD" evidence="3">
    <location>
        <begin position="419"/>
        <end position="458"/>
    </location>
</feature>
<proteinExistence type="predicted"/>
<dbReference type="PANTHER" id="PTHR14604">
    <property type="entry name" value="WD40 REPEAT PF20"/>
    <property type="match status" value="1"/>
</dbReference>
<dbReference type="AlphaFoldDB" id="A0A1X0QYR7"/>
<dbReference type="InterPro" id="IPR001680">
    <property type="entry name" value="WD40_rpt"/>
</dbReference>
<dbReference type="PANTHER" id="PTHR14604:SF4">
    <property type="entry name" value="F-BOX DOMAIN-CONTAINING PROTEIN"/>
    <property type="match status" value="1"/>
</dbReference>
<sequence>MMNNNNMDEGFVEQGFKLPGFMNSWSDEEKAEFAYQLLLCIPVSSTTKVMNRLSPLVYKDYISSLPYEIKLDILYRLDTKSLVRMSRVSKQWKSIIEDQQLWKELYLHSGWSFNQRAVKEYLLSQRTLVEKSMSTPRSLLPMMPRLRPFKAPPPILEKFALNTDSAVQQVCSSKSQPLSSFNRQEALSHIIKERPFINRPPLRRHIKYDETPIYHYKESTDTRYINWKRLYRNRSLIEKRWNEGKCKMRQFPSDASLEHSGSIYCLQFNNSILVTGSRDRHIKIWDINTGALLRKLEGHLGSVLCLQFDHRFLISGSSDAALIIWDIHTGERIKVIQGHEESVLNVKFKGNTLVSCSKDRTVRIWRLENSGDIKLHSVLRGHRAAVNAVQFKDNKVVSASGDRTIKIWDMTSGECLKTLDSHSRGIACVEYDGKYIISGSSDQTIKVWNAATGECIHTLVSHKDLVRTIQLDSKSKRIISGSYDGSLKIWGLENGILLRSLSQATYGRILNLQFDFGKIICSTNLGKIIIYDFTYGIDTQFIS</sequence>
<organism evidence="5">
    <name type="scientific">Rhizopus microsporus var. microsporus</name>
    <dbReference type="NCBI Taxonomy" id="86635"/>
    <lineage>
        <taxon>Eukaryota</taxon>
        <taxon>Fungi</taxon>
        <taxon>Fungi incertae sedis</taxon>
        <taxon>Mucoromycota</taxon>
        <taxon>Mucoromycotina</taxon>
        <taxon>Mucoromycetes</taxon>
        <taxon>Mucorales</taxon>
        <taxon>Mucorineae</taxon>
        <taxon>Rhizopodaceae</taxon>
        <taxon>Rhizopus</taxon>
    </lineage>
</organism>
<dbReference type="EMBL" id="KV921960">
    <property type="protein sequence ID" value="ORE04838.1"/>
    <property type="molecule type" value="Genomic_DNA"/>
</dbReference>
<evidence type="ECO:0000259" key="4">
    <source>
        <dbReference type="PROSITE" id="PS50181"/>
    </source>
</evidence>
<dbReference type="SUPFAM" id="SSF50978">
    <property type="entry name" value="WD40 repeat-like"/>
    <property type="match status" value="1"/>
</dbReference>
<dbReference type="InterPro" id="IPR020472">
    <property type="entry name" value="WD40_PAC1"/>
</dbReference>
<dbReference type="OrthoDB" id="19711at2759"/>
<dbReference type="Gene3D" id="2.130.10.10">
    <property type="entry name" value="YVTN repeat-like/Quinoprotein amine dehydrogenase"/>
    <property type="match status" value="2"/>
</dbReference>
<gene>
    <name evidence="5" type="ORF">BCV72DRAFT_7970</name>
</gene>
<dbReference type="SUPFAM" id="SSF81383">
    <property type="entry name" value="F-box domain"/>
    <property type="match status" value="1"/>
</dbReference>
<dbReference type="InterPro" id="IPR050995">
    <property type="entry name" value="WD-F-box_domain-protein"/>
</dbReference>
<dbReference type="InterPro" id="IPR019775">
    <property type="entry name" value="WD40_repeat_CS"/>
</dbReference>
<dbReference type="InterPro" id="IPR015943">
    <property type="entry name" value="WD40/YVTN_repeat-like_dom_sf"/>
</dbReference>
<dbReference type="PROSITE" id="PS00678">
    <property type="entry name" value="WD_REPEATS_1"/>
    <property type="match status" value="4"/>
</dbReference>
<evidence type="ECO:0000313" key="5">
    <source>
        <dbReference type="EMBL" id="ORE04838.1"/>
    </source>
</evidence>
<dbReference type="PROSITE" id="PS50082">
    <property type="entry name" value="WD_REPEATS_2"/>
    <property type="match status" value="6"/>
</dbReference>
<feature type="repeat" description="WD" evidence="3">
    <location>
        <begin position="336"/>
        <end position="375"/>
    </location>
</feature>
<dbReference type="PRINTS" id="PR00320">
    <property type="entry name" value="GPROTEINBRPT"/>
</dbReference>
<dbReference type="Proteomes" id="UP000242414">
    <property type="component" value="Unassembled WGS sequence"/>
</dbReference>
<dbReference type="InterPro" id="IPR001810">
    <property type="entry name" value="F-box_dom"/>
</dbReference>
<evidence type="ECO:0000256" key="1">
    <source>
        <dbReference type="ARBA" id="ARBA00022574"/>
    </source>
</evidence>
<keyword evidence="1 3" id="KW-0853">WD repeat</keyword>
<dbReference type="SMART" id="SM00256">
    <property type="entry name" value="FBOX"/>
    <property type="match status" value="1"/>
</dbReference>
<dbReference type="InterPro" id="IPR036047">
    <property type="entry name" value="F-box-like_dom_sf"/>
</dbReference>
<feature type="domain" description="F-box" evidence="4">
    <location>
        <begin position="59"/>
        <end position="105"/>
    </location>
</feature>
<protein>
    <submittedName>
        <fullName evidence="5">WD40 repeat-like protein</fullName>
    </submittedName>
</protein>